<dbReference type="AlphaFoldDB" id="A0A6L2Q7N5"/>
<dbReference type="InterPro" id="IPR029034">
    <property type="entry name" value="Cystine-knot_cytokine"/>
</dbReference>
<dbReference type="Proteomes" id="UP000502823">
    <property type="component" value="Unassembled WGS sequence"/>
</dbReference>
<comment type="caution">
    <text evidence="2">The sequence shown here is derived from an EMBL/GenBank/DDBJ whole genome shotgun (WGS) entry which is preliminary data.</text>
</comment>
<dbReference type="GO" id="GO:0035099">
    <property type="term" value="P:hemocyte migration"/>
    <property type="evidence" value="ECO:0007669"/>
    <property type="project" value="TreeGrafter"/>
</dbReference>
<evidence type="ECO:0000256" key="1">
    <source>
        <dbReference type="SAM" id="SignalP"/>
    </source>
</evidence>
<dbReference type="Gene3D" id="2.10.90.10">
    <property type="entry name" value="Cystine-knot cytokines"/>
    <property type="match status" value="1"/>
</dbReference>
<accession>A0A6L2Q7N5</accession>
<dbReference type="SUPFAM" id="SSF57501">
    <property type="entry name" value="Cystine-knot cytokines"/>
    <property type="match status" value="1"/>
</dbReference>
<dbReference type="EMBL" id="BLKM01002028">
    <property type="protein sequence ID" value="GFG40404.1"/>
    <property type="molecule type" value="Genomic_DNA"/>
</dbReference>
<organism evidence="2 3">
    <name type="scientific">Coptotermes formosanus</name>
    <name type="common">Formosan subterranean termite</name>
    <dbReference type="NCBI Taxonomy" id="36987"/>
    <lineage>
        <taxon>Eukaryota</taxon>
        <taxon>Metazoa</taxon>
        <taxon>Ecdysozoa</taxon>
        <taxon>Arthropoda</taxon>
        <taxon>Hexapoda</taxon>
        <taxon>Insecta</taxon>
        <taxon>Pterygota</taxon>
        <taxon>Neoptera</taxon>
        <taxon>Polyneoptera</taxon>
        <taxon>Dictyoptera</taxon>
        <taxon>Blattodea</taxon>
        <taxon>Blattoidea</taxon>
        <taxon>Termitoidae</taxon>
        <taxon>Rhinotermitidae</taxon>
        <taxon>Coptotermes</taxon>
    </lineage>
</organism>
<gene>
    <name evidence="2" type="ORF">Cfor_07238</name>
</gene>
<evidence type="ECO:0000313" key="2">
    <source>
        <dbReference type="EMBL" id="GFG40404.1"/>
    </source>
</evidence>
<name>A0A6L2Q7N5_COPFO</name>
<dbReference type="PROSITE" id="PS51257">
    <property type="entry name" value="PROKAR_LIPOPROTEIN"/>
    <property type="match status" value="1"/>
</dbReference>
<sequence>MVKVDYSVLYPAALAVLVLSCLSSEGHPQRHNHHSNKVKQHMRNVSSFRCREPQLRLVQLKDLNITVRPEISYYPRATVLRRCDCATGYCSNPDHVCSANETAAVELVFSITNRVKGTDLEYITVSDKDHISCSCQPITSQIK</sequence>
<reference evidence="3" key="1">
    <citation type="submission" date="2020-01" db="EMBL/GenBank/DDBJ databases">
        <title>Draft genome sequence of the Termite Coptotermes fromosanus.</title>
        <authorList>
            <person name="Itakura S."/>
            <person name="Yosikawa Y."/>
            <person name="Umezawa K."/>
        </authorList>
    </citation>
    <scope>NUCLEOTIDE SEQUENCE [LARGE SCALE GENOMIC DNA]</scope>
</reference>
<evidence type="ECO:0000313" key="3">
    <source>
        <dbReference type="Proteomes" id="UP000502823"/>
    </source>
</evidence>
<feature type="signal peptide" evidence="1">
    <location>
        <begin position="1"/>
        <end position="28"/>
    </location>
</feature>
<feature type="chain" id="PRO_5026792447" evidence="1">
    <location>
        <begin position="29"/>
        <end position="143"/>
    </location>
</feature>
<dbReference type="OrthoDB" id="6370328at2759"/>
<proteinExistence type="predicted"/>
<dbReference type="PANTHER" id="PTHR21719:SF1">
    <property type="entry name" value="FI06402P-RELATED"/>
    <property type="match status" value="1"/>
</dbReference>
<dbReference type="PANTHER" id="PTHR21719">
    <property type="entry name" value="FI06402P-RELATED"/>
    <property type="match status" value="1"/>
</dbReference>
<keyword evidence="3" id="KW-1185">Reference proteome</keyword>
<keyword evidence="1" id="KW-0732">Signal</keyword>
<dbReference type="InParanoid" id="A0A6L2Q7N5"/>
<protein>
    <submittedName>
        <fullName evidence="2">Uncharacterized protein</fullName>
    </submittedName>
</protein>